<keyword evidence="5" id="KW-1185">Reference proteome</keyword>
<dbReference type="InterPro" id="IPR057714">
    <property type="entry name" value="PH_NISCH_C"/>
</dbReference>
<organism evidence="5 6">
    <name type="scientific">Clupea harengus</name>
    <name type="common">Atlantic herring</name>
    <dbReference type="NCBI Taxonomy" id="7950"/>
    <lineage>
        <taxon>Eukaryota</taxon>
        <taxon>Metazoa</taxon>
        <taxon>Chordata</taxon>
        <taxon>Craniata</taxon>
        <taxon>Vertebrata</taxon>
        <taxon>Euteleostomi</taxon>
        <taxon>Actinopterygii</taxon>
        <taxon>Neopterygii</taxon>
        <taxon>Teleostei</taxon>
        <taxon>Clupei</taxon>
        <taxon>Clupeiformes</taxon>
        <taxon>Clupeoidei</taxon>
        <taxon>Clupeidae</taxon>
        <taxon>Clupea</taxon>
    </lineage>
</organism>
<evidence type="ECO:0000313" key="5">
    <source>
        <dbReference type="Proteomes" id="UP000515152"/>
    </source>
</evidence>
<dbReference type="CDD" id="cd06875">
    <property type="entry name" value="PX_IRAS"/>
    <property type="match status" value="1"/>
</dbReference>
<dbReference type="GO" id="GO:0005737">
    <property type="term" value="C:cytoplasm"/>
    <property type="evidence" value="ECO:0007669"/>
    <property type="project" value="TreeGrafter"/>
</dbReference>
<dbReference type="GeneID" id="105893504"/>
<dbReference type="KEGG" id="char:105893504"/>
<protein>
    <submittedName>
        <fullName evidence="6">Nischarin</fullName>
    </submittedName>
</protein>
<feature type="region of interest" description="Disordered" evidence="3">
    <location>
        <begin position="1009"/>
        <end position="1031"/>
    </location>
</feature>
<dbReference type="CTD" id="11188"/>
<sequence>MDCAEYQEENLEKKVCIVGSELVDNYTVYIIEVYVGEHKWIVKHRYSDFHDLHEKLTAGKKIDKHLLPPKKIIGKNSKSLVEKRQKELEVYLQTLLARFPVAAPKVLSCFLHFHSYEINGIAAALAEALFHKGEQLLVAGEVFLLRPLQLYAITQQLKLAKPTCANGDAKADLGHILDFTCRLKYLKIPGTKGAVGTSNIQEDSLLFDLSVFKSLLQIEISDCDSAQISGLPSLKPTLATLSVHRSTTSMKDIIVPEASEFAQWAPEGVDTDCPVTAIIPTWKTLTTLDMSRNQITCIDESVKLIPQVEFLDLSHNELSHVENLQHLYNLIHLDLSYNKLTVLEGVHTKLGNIKTLNLAGNQLETLSGLNKLYSLVNLDLSSNKLAQFDEIKPIGTLPCLEKLSLANNPMCIIPDYRTKVLAQFWDRASEVCLDHTATTEKELDTVEVLKAIQKAKEAKDRMANSDKKISEEPRPQCAAGGAQPQPSLPSSSSSLAALLPAPQSPTLTHSASSSQEIVLKEEAIADKKMLTPVDSPLAKKCWNAHNTSYEKIPQVTTQLHEPCMSCEIPTDQQLKYNTSSCCCCAEDPGLWTDRQQSPVLPCWLLSYTTARPHFIQQLSALISKVAQENDPDSSLHGEALNSEPTEQGAGPVPGDGYFEMGPDSSEDASAPSSSPPFPLNIEQSEGQAAADREADQHITKVLWAHCIRVGKGVSQLACCLVLTERLLAVLCLRCPEQPATVTELLEGLEVELVVPYSHVEALWFCVPDTCLSLRLSSSATRWHFFADSGGLKEVHTQMAALLKSLPQLEQKAPSRPVSVTQLLWQHLHSWEWEESDGAVKVGHAAHLLDPHGPESYPRPHADILSHWSPLESAADTTDGGEERLASVPCILFLTPRHLCVLKVDFLSLVEHDGPEGQGTRLCSQLTRVPLAAVLLSPRRQGCPGLNSPTVQRFHDGHILELMAGSQLLSLVFILPRDKFLFLRQFSQYRTGLRDIKTVAFAQSQSYCHRRSSHRSPPTKAPHRGHKNSGAQGVHRPLLTLSVHYPSEPLVQKLSEENQCPPHLDLSPSLHHLSSLRGDQLVEFFHSSISEVENEELKHILWSSVLFYKSPEVEMAACIMLSTKALYFILDDTASTLTDQAHIWSWQPSEIAEIDFIISYCFAMKLDDLHSVNVGLFDQCFRVVGQSADHIISCLSRDSYGTHRFLQQLMTVLSLLEKVPSPEPSEQDFYAQFGNKSTGKMENYELVHSSKVKFVYPSEEEIGDLTFVVAERKGPQGSPPRSFHILLYLLVFEVQLQGPSQTPKPLLLPKTLILTATDVFLLDEDHISYPLPHFAKEPPQRDRYRLADARRIRDLDRVLMGYQTYPQALTLVFDDVPAGPDLLCHLTMDHFSEQPGGDGTVRATIAAGPDDGEVQWCVFVPAADSRERLISLLARQWEALCSRELPVELTG</sequence>
<keyword evidence="2" id="KW-0677">Repeat</keyword>
<dbReference type="SMART" id="SM00365">
    <property type="entry name" value="LRR_SD22"/>
    <property type="match status" value="5"/>
</dbReference>
<dbReference type="PROSITE" id="PS51450">
    <property type="entry name" value="LRR"/>
    <property type="match status" value="4"/>
</dbReference>
<dbReference type="SUPFAM" id="SSF64268">
    <property type="entry name" value="PX domain"/>
    <property type="match status" value="1"/>
</dbReference>
<feature type="region of interest" description="Disordered" evidence="3">
    <location>
        <begin position="457"/>
        <end position="513"/>
    </location>
</feature>
<evidence type="ECO:0000259" key="4">
    <source>
        <dbReference type="PROSITE" id="PS50195"/>
    </source>
</evidence>
<proteinExistence type="predicted"/>
<dbReference type="GO" id="GO:0035091">
    <property type="term" value="F:phosphatidylinositol binding"/>
    <property type="evidence" value="ECO:0007669"/>
    <property type="project" value="InterPro"/>
</dbReference>
<dbReference type="SMART" id="SM00312">
    <property type="entry name" value="PX"/>
    <property type="match status" value="1"/>
</dbReference>
<dbReference type="InterPro" id="IPR001683">
    <property type="entry name" value="PX_dom"/>
</dbReference>
<dbReference type="InterPro" id="IPR037904">
    <property type="entry name" value="Nischarin_PX"/>
</dbReference>
<evidence type="ECO:0000256" key="2">
    <source>
        <dbReference type="ARBA" id="ARBA00022737"/>
    </source>
</evidence>
<dbReference type="InterPro" id="IPR025875">
    <property type="entry name" value="Leu-rich_rpt_4"/>
</dbReference>
<keyword evidence="1" id="KW-0433">Leucine-rich repeat</keyword>
<dbReference type="PANTHER" id="PTHR15454:SF35">
    <property type="entry name" value="NISCHARIN"/>
    <property type="match status" value="1"/>
</dbReference>
<dbReference type="Pfam" id="PF12799">
    <property type="entry name" value="LRR_4"/>
    <property type="match status" value="1"/>
</dbReference>
<reference evidence="6" key="1">
    <citation type="submission" date="2025-08" db="UniProtKB">
        <authorList>
            <consortium name="RefSeq"/>
        </authorList>
    </citation>
    <scope>IDENTIFICATION</scope>
</reference>
<dbReference type="FunFam" id="3.30.1520.10:FF:000020">
    <property type="entry name" value="nischarin isoform X1"/>
    <property type="match status" value="1"/>
</dbReference>
<dbReference type="FunFam" id="3.80.10.10:FF:001273">
    <property type="entry name" value="Nischarin"/>
    <property type="match status" value="1"/>
</dbReference>
<dbReference type="InterPro" id="IPR001611">
    <property type="entry name" value="Leu-rich_rpt"/>
</dbReference>
<dbReference type="RefSeq" id="XP_031424351.1">
    <property type="nucleotide sequence ID" value="XM_031568491.2"/>
</dbReference>
<dbReference type="PROSITE" id="PS50195">
    <property type="entry name" value="PX"/>
    <property type="match status" value="1"/>
</dbReference>
<dbReference type="PANTHER" id="PTHR15454">
    <property type="entry name" value="NISCHARIN RELATED"/>
    <property type="match status" value="1"/>
</dbReference>
<accession>A0A6P8FL69</accession>
<dbReference type="InterPro" id="IPR032675">
    <property type="entry name" value="LRR_dom_sf"/>
</dbReference>
<feature type="compositionally biased region" description="Basic and acidic residues" evidence="3">
    <location>
        <begin position="457"/>
        <end position="474"/>
    </location>
</feature>
<gene>
    <name evidence="6" type="primary">nisch</name>
</gene>
<dbReference type="OrthoDB" id="430293at2759"/>
<dbReference type="SUPFAM" id="SSF52075">
    <property type="entry name" value="Outer arm dynein light chain 1"/>
    <property type="match status" value="1"/>
</dbReference>
<name>A0A6P8FL69_CLUHA</name>
<dbReference type="Pfam" id="PF00787">
    <property type="entry name" value="PX"/>
    <property type="match status" value="1"/>
</dbReference>
<dbReference type="Gene3D" id="3.80.10.10">
    <property type="entry name" value="Ribonuclease Inhibitor"/>
    <property type="match status" value="2"/>
</dbReference>
<dbReference type="InterPro" id="IPR036871">
    <property type="entry name" value="PX_dom_sf"/>
</dbReference>
<evidence type="ECO:0000256" key="1">
    <source>
        <dbReference type="ARBA" id="ARBA00022614"/>
    </source>
</evidence>
<dbReference type="GO" id="GO:0005178">
    <property type="term" value="F:integrin binding"/>
    <property type="evidence" value="ECO:0007669"/>
    <property type="project" value="InterPro"/>
</dbReference>
<evidence type="ECO:0000256" key="3">
    <source>
        <dbReference type="SAM" id="MobiDB-lite"/>
    </source>
</evidence>
<dbReference type="FunFam" id="3.80.10.10:FF:000502">
    <property type="entry name" value="Predicted protein"/>
    <property type="match status" value="1"/>
</dbReference>
<evidence type="ECO:0000313" key="6">
    <source>
        <dbReference type="RefSeq" id="XP_031424351.1"/>
    </source>
</evidence>
<feature type="region of interest" description="Disordered" evidence="3">
    <location>
        <begin position="629"/>
        <end position="690"/>
    </location>
</feature>
<feature type="domain" description="PX" evidence="4">
    <location>
        <begin position="7"/>
        <end position="118"/>
    </location>
</feature>
<feature type="compositionally biased region" description="Low complexity" evidence="3">
    <location>
        <begin position="482"/>
        <end position="505"/>
    </location>
</feature>
<dbReference type="Gene3D" id="3.30.1520.10">
    <property type="entry name" value="Phox-like domain"/>
    <property type="match status" value="1"/>
</dbReference>
<dbReference type="Pfam" id="PF25625">
    <property type="entry name" value="PH_NISCH_C"/>
    <property type="match status" value="1"/>
</dbReference>
<dbReference type="Proteomes" id="UP000515152">
    <property type="component" value="Chromosome 5"/>
</dbReference>